<organism evidence="3 4">
    <name type="scientific">Oidiodendron maius (strain Zn)</name>
    <dbReference type="NCBI Taxonomy" id="913774"/>
    <lineage>
        <taxon>Eukaryota</taxon>
        <taxon>Fungi</taxon>
        <taxon>Dikarya</taxon>
        <taxon>Ascomycota</taxon>
        <taxon>Pezizomycotina</taxon>
        <taxon>Leotiomycetes</taxon>
        <taxon>Leotiomycetes incertae sedis</taxon>
        <taxon>Myxotrichaceae</taxon>
        <taxon>Oidiodendron</taxon>
    </lineage>
</organism>
<keyword evidence="2" id="KW-0812">Transmembrane</keyword>
<name>A0A0C3GH20_OIDMZ</name>
<dbReference type="AlphaFoldDB" id="A0A0C3GH20"/>
<feature type="region of interest" description="Disordered" evidence="1">
    <location>
        <begin position="590"/>
        <end position="609"/>
    </location>
</feature>
<sequence>MEQSDSHELRVLPQTQAATHESAQNSTGRLPTSCPTLGRRAQPIRYLLITFTLSLVFSVLYILFINYVLIRGNVQIGTVSLSASTTNLLVSIFSQISATGGILATTFLGLGSATSWLQVLNLAFVDRFLNFWCDFSLLLPSMSIAFGSILKFRANFDYYFIPSNLTVSVFAGLVPIDLRVLKIVPISDQCQFLQSWTASLLTNSKYAKDTIMNGCNDGCRAFLLPGGLELVRQFGPFLNYSIFYGGVFDGAESVRIDNAPGMITTFQTPETELTFDPVAECIYGGKAINDSLQICMRQVDHSIAVGWTACPQTLFDNNECSNNLTWTSGPVIRSTVMSLYRQFTTTTYNAQNLSMVNTQSTSDAELMFLNVSDYTTILNEVLVPNENSSQSDNISINALTYALTWMHRTYDEVFPSDKNSLITNLYNFLVIPQLFMVTAVQLCNYTVIEDGLEAELGNFPMPDDMVTTATGGLSTSRLVILPWTGYLFIAINVVVLLFILGGLVWILFQPHALPSSTGVDELDSLRLAEKALYVRPATNGERNMDSSALIKLACNLDLSSSSRRQDLRKTLRGSRIEIMEDTEQAEAQNLLHATDERLNSPSGSSLERT</sequence>
<keyword evidence="2" id="KW-1133">Transmembrane helix</keyword>
<feature type="transmembrane region" description="Helical" evidence="2">
    <location>
        <begin position="88"/>
        <end position="110"/>
    </location>
</feature>
<feature type="transmembrane region" description="Helical" evidence="2">
    <location>
        <begin position="131"/>
        <end position="152"/>
    </location>
</feature>
<feature type="transmembrane region" description="Helical" evidence="2">
    <location>
        <begin position="46"/>
        <end position="68"/>
    </location>
</feature>
<evidence type="ECO:0000256" key="2">
    <source>
        <dbReference type="SAM" id="Phobius"/>
    </source>
</evidence>
<dbReference type="EMBL" id="KN832887">
    <property type="protein sequence ID" value="KIM95435.1"/>
    <property type="molecule type" value="Genomic_DNA"/>
</dbReference>
<gene>
    <name evidence="3" type="ORF">OIDMADRAFT_134537</name>
</gene>
<feature type="compositionally biased region" description="Polar residues" evidence="1">
    <location>
        <begin position="599"/>
        <end position="609"/>
    </location>
</feature>
<dbReference type="Proteomes" id="UP000054321">
    <property type="component" value="Unassembled WGS sequence"/>
</dbReference>
<proteinExistence type="predicted"/>
<protein>
    <submittedName>
        <fullName evidence="3">Uncharacterized protein</fullName>
    </submittedName>
</protein>
<reference evidence="3 4" key="1">
    <citation type="submission" date="2014-04" db="EMBL/GenBank/DDBJ databases">
        <authorList>
            <consortium name="DOE Joint Genome Institute"/>
            <person name="Kuo A."/>
            <person name="Martino E."/>
            <person name="Perotto S."/>
            <person name="Kohler A."/>
            <person name="Nagy L.G."/>
            <person name="Floudas D."/>
            <person name="Copeland A."/>
            <person name="Barry K.W."/>
            <person name="Cichocki N."/>
            <person name="Veneault-Fourrey C."/>
            <person name="LaButti K."/>
            <person name="Lindquist E.A."/>
            <person name="Lipzen A."/>
            <person name="Lundell T."/>
            <person name="Morin E."/>
            <person name="Murat C."/>
            <person name="Sun H."/>
            <person name="Tunlid A."/>
            <person name="Henrissat B."/>
            <person name="Grigoriev I.V."/>
            <person name="Hibbett D.S."/>
            <person name="Martin F."/>
            <person name="Nordberg H.P."/>
            <person name="Cantor M.N."/>
            <person name="Hua S.X."/>
        </authorList>
    </citation>
    <scope>NUCLEOTIDE SEQUENCE [LARGE SCALE GENOMIC DNA]</scope>
    <source>
        <strain evidence="3 4">Zn</strain>
    </source>
</reference>
<dbReference type="OrthoDB" id="5139479at2759"/>
<dbReference type="HOGENOM" id="CLU_450708_0_0_1"/>
<evidence type="ECO:0000313" key="4">
    <source>
        <dbReference type="Proteomes" id="UP000054321"/>
    </source>
</evidence>
<feature type="transmembrane region" description="Helical" evidence="2">
    <location>
        <begin position="483"/>
        <end position="508"/>
    </location>
</feature>
<dbReference type="InParanoid" id="A0A0C3GH20"/>
<evidence type="ECO:0000256" key="1">
    <source>
        <dbReference type="SAM" id="MobiDB-lite"/>
    </source>
</evidence>
<accession>A0A0C3GH20</accession>
<dbReference type="STRING" id="913774.A0A0C3GH20"/>
<evidence type="ECO:0000313" key="3">
    <source>
        <dbReference type="EMBL" id="KIM95435.1"/>
    </source>
</evidence>
<feature type="transmembrane region" description="Helical" evidence="2">
    <location>
        <begin position="425"/>
        <end position="448"/>
    </location>
</feature>
<reference evidence="4" key="2">
    <citation type="submission" date="2015-01" db="EMBL/GenBank/DDBJ databases">
        <title>Evolutionary Origins and Diversification of the Mycorrhizal Mutualists.</title>
        <authorList>
            <consortium name="DOE Joint Genome Institute"/>
            <consortium name="Mycorrhizal Genomics Consortium"/>
            <person name="Kohler A."/>
            <person name="Kuo A."/>
            <person name="Nagy L.G."/>
            <person name="Floudas D."/>
            <person name="Copeland A."/>
            <person name="Barry K.W."/>
            <person name="Cichocki N."/>
            <person name="Veneault-Fourrey C."/>
            <person name="LaButti K."/>
            <person name="Lindquist E.A."/>
            <person name="Lipzen A."/>
            <person name="Lundell T."/>
            <person name="Morin E."/>
            <person name="Murat C."/>
            <person name="Riley R."/>
            <person name="Ohm R."/>
            <person name="Sun H."/>
            <person name="Tunlid A."/>
            <person name="Henrissat B."/>
            <person name="Grigoriev I.V."/>
            <person name="Hibbett D.S."/>
            <person name="Martin F."/>
        </authorList>
    </citation>
    <scope>NUCLEOTIDE SEQUENCE [LARGE SCALE GENOMIC DNA]</scope>
    <source>
        <strain evidence="4">Zn</strain>
    </source>
</reference>
<keyword evidence="4" id="KW-1185">Reference proteome</keyword>
<keyword evidence="2" id="KW-0472">Membrane</keyword>